<evidence type="ECO:0000313" key="2">
    <source>
        <dbReference type="Proteomes" id="UP000018849"/>
    </source>
</evidence>
<gene>
    <name evidence="1" type="ORF">A245_46098</name>
</gene>
<reference evidence="1 2" key="1">
    <citation type="journal article" date="2013" name="PLoS Pathog.">
        <title>Genomic analysis of the Kiwifruit pathogen Pseudomonas syringae pv. actinidiae provides insight into the origins of an emergent plant disease.</title>
        <authorList>
            <person name="McCann H.C."/>
            <person name="Rikkerink E.H."/>
            <person name="Bertels F."/>
            <person name="Fiers M."/>
            <person name="Lu A."/>
            <person name="Rees-George J."/>
            <person name="Andersen M.T."/>
            <person name="Gleave A.P."/>
            <person name="Haubold B."/>
            <person name="Wohlers M.W."/>
            <person name="Guttman D.S."/>
            <person name="Wang P.W."/>
            <person name="Straub C."/>
            <person name="Vanneste J.L."/>
            <person name="Rainey P.B."/>
            <person name="Templeton M.D."/>
        </authorList>
    </citation>
    <scope>NUCLEOTIDE SEQUENCE [LARGE SCALE GENOMIC DNA]</scope>
    <source>
        <strain evidence="1 2">ICMP 19096</strain>
    </source>
</reference>
<accession>A0A656JJC0</accession>
<dbReference type="Proteomes" id="UP000018849">
    <property type="component" value="Unassembled WGS sequence"/>
</dbReference>
<comment type="caution">
    <text evidence="1">The sequence shown here is derived from an EMBL/GenBank/DDBJ whole genome shotgun (WGS) entry which is preliminary data.</text>
</comment>
<sequence>VENALFELGRWPGSKNDQTLGEALGDIFGYAPFRSFRDIENQILIKPVNSSADQVFMALAR</sequence>
<evidence type="ECO:0000313" key="1">
    <source>
        <dbReference type="EMBL" id="EPN30100.1"/>
    </source>
</evidence>
<name>A0A656JJC0_PSESF</name>
<protein>
    <submittedName>
        <fullName evidence="1">Uncharacterized protein</fullName>
    </submittedName>
</protein>
<dbReference type="EMBL" id="AOKF01003911">
    <property type="protein sequence ID" value="EPN30100.1"/>
    <property type="molecule type" value="Genomic_DNA"/>
</dbReference>
<proteinExistence type="predicted"/>
<organism evidence="1 2">
    <name type="scientific">Pseudomonas syringae pv. actinidiae ICMP 19096</name>
    <dbReference type="NCBI Taxonomy" id="1194405"/>
    <lineage>
        <taxon>Bacteria</taxon>
        <taxon>Pseudomonadati</taxon>
        <taxon>Pseudomonadota</taxon>
        <taxon>Gammaproteobacteria</taxon>
        <taxon>Pseudomonadales</taxon>
        <taxon>Pseudomonadaceae</taxon>
        <taxon>Pseudomonas</taxon>
        <taxon>Pseudomonas syringae</taxon>
    </lineage>
</organism>
<dbReference type="AlphaFoldDB" id="A0A656JJC0"/>
<feature type="non-terminal residue" evidence="1">
    <location>
        <position position="1"/>
    </location>
</feature>